<dbReference type="AlphaFoldDB" id="A0A2U2A012"/>
<dbReference type="InterPro" id="IPR005111">
    <property type="entry name" value="MoeA_C_domain_IV"/>
</dbReference>
<evidence type="ECO:0000256" key="2">
    <source>
        <dbReference type="ARBA" id="ARBA00002901"/>
    </source>
</evidence>
<dbReference type="EC" id="2.10.1.1" evidence="11"/>
<dbReference type="NCBIfam" id="TIGR00177">
    <property type="entry name" value="molyb_syn"/>
    <property type="match status" value="1"/>
</dbReference>
<name>A0A2U2A012_9MICO</name>
<dbReference type="Pfam" id="PF03453">
    <property type="entry name" value="MoeA_N"/>
    <property type="match status" value="1"/>
</dbReference>
<comment type="similarity">
    <text evidence="4 11">Belongs to the MoeA family.</text>
</comment>
<gene>
    <name evidence="13" type="ORF">C8046_12715</name>
</gene>
<dbReference type="EMBL" id="PYHR01000002">
    <property type="protein sequence ID" value="PWD52540.1"/>
    <property type="molecule type" value="Genomic_DNA"/>
</dbReference>
<reference evidence="13 14" key="1">
    <citation type="submission" date="2018-03" db="EMBL/GenBank/DDBJ databases">
        <title>Genome assembly of novel Miniimonas species PCH200.</title>
        <authorList>
            <person name="Thakur V."/>
            <person name="Kumar V."/>
            <person name="Singh D."/>
        </authorList>
    </citation>
    <scope>NUCLEOTIDE SEQUENCE [LARGE SCALE GENOMIC DNA]</scope>
    <source>
        <strain evidence="13 14">PCH200</strain>
    </source>
</reference>
<keyword evidence="6 11" id="KW-0808">Transferase</keyword>
<comment type="catalytic activity">
    <reaction evidence="10">
        <text>adenylyl-molybdopterin + molybdate = Mo-molybdopterin + AMP + H(+)</text>
        <dbReference type="Rhea" id="RHEA:35047"/>
        <dbReference type="ChEBI" id="CHEBI:15378"/>
        <dbReference type="ChEBI" id="CHEBI:36264"/>
        <dbReference type="ChEBI" id="CHEBI:62727"/>
        <dbReference type="ChEBI" id="CHEBI:71302"/>
        <dbReference type="ChEBI" id="CHEBI:456215"/>
        <dbReference type="EC" id="2.10.1.1"/>
    </reaction>
</comment>
<accession>A0A2U2A012</accession>
<dbReference type="Pfam" id="PF00994">
    <property type="entry name" value="MoCF_biosynth"/>
    <property type="match status" value="1"/>
</dbReference>
<evidence type="ECO:0000256" key="7">
    <source>
        <dbReference type="ARBA" id="ARBA00022723"/>
    </source>
</evidence>
<dbReference type="GO" id="GO:0061599">
    <property type="term" value="F:molybdopterin molybdotransferase activity"/>
    <property type="evidence" value="ECO:0007669"/>
    <property type="project" value="UniProtKB-UniRule"/>
</dbReference>
<dbReference type="UniPathway" id="UPA00344"/>
<dbReference type="Gene3D" id="3.90.105.10">
    <property type="entry name" value="Molybdopterin biosynthesis moea protein, domain 2"/>
    <property type="match status" value="1"/>
</dbReference>
<dbReference type="Gene3D" id="3.40.980.10">
    <property type="entry name" value="MoaB/Mog-like domain"/>
    <property type="match status" value="1"/>
</dbReference>
<comment type="function">
    <text evidence="2 11">Catalyzes the insertion of molybdate into adenylated molybdopterin with the concomitant release of AMP.</text>
</comment>
<dbReference type="GO" id="GO:0006777">
    <property type="term" value="P:Mo-molybdopterin cofactor biosynthetic process"/>
    <property type="evidence" value="ECO:0007669"/>
    <property type="project" value="UniProtKB-UniRule"/>
</dbReference>
<keyword evidence="9 11" id="KW-0501">Molybdenum cofactor biosynthesis</keyword>
<organism evidence="13 14">
    <name type="scientific">Serinibacter arcticus</name>
    <dbReference type="NCBI Taxonomy" id="1655435"/>
    <lineage>
        <taxon>Bacteria</taxon>
        <taxon>Bacillati</taxon>
        <taxon>Actinomycetota</taxon>
        <taxon>Actinomycetes</taxon>
        <taxon>Micrococcales</taxon>
        <taxon>Beutenbergiaceae</taxon>
        <taxon>Serinibacter</taxon>
    </lineage>
</organism>
<dbReference type="Proteomes" id="UP000245166">
    <property type="component" value="Unassembled WGS sequence"/>
</dbReference>
<dbReference type="NCBIfam" id="NF045515">
    <property type="entry name" value="Glp_gephyrin"/>
    <property type="match status" value="1"/>
</dbReference>
<dbReference type="SUPFAM" id="SSF63867">
    <property type="entry name" value="MoeA C-terminal domain-like"/>
    <property type="match status" value="1"/>
</dbReference>
<evidence type="ECO:0000256" key="6">
    <source>
        <dbReference type="ARBA" id="ARBA00022679"/>
    </source>
</evidence>
<keyword evidence="14" id="KW-1185">Reference proteome</keyword>
<dbReference type="SUPFAM" id="SSF53218">
    <property type="entry name" value="Molybdenum cofactor biosynthesis proteins"/>
    <property type="match status" value="1"/>
</dbReference>
<sequence length="417" mass="42330">MVTVADQLARVLAAVVALPPHEVALADAYDRRLAADVRTLVPIPAWENSAMDGYAVRYDDVAHAGPDAPVTLRIVADLPAGSSLDPALAPGECARIMTGAVLPTDADAVVQLEHTDRTDPMAGVADTVTVLRTVERGQHLRGAGEDLGVDALVAAAGTTATGTVLSALSSAGHGSVRVHPAPRVTVISTGSELVAPGAPLRRGEIPDSNSLLLAGLVRRAGGEVLAVLRVPDEPAALEAAIARAGGSDVVVLTGGVSAGAYDPVKQVFAGSDDVRFASVAMQPGKPQAFGRLPSGPLLFGLPGNPVSAWVSFHVFVLPALLALQGAPVSELTVTPSRATAGADWGTPPGRTQYLPARMTLVNGSLVATPVASRGSKSHLVGSLAAANGYAIVPAEVDRVHAGEVVDAVVIGTDHPLT</sequence>
<proteinExistence type="inferred from homology"/>
<dbReference type="OrthoDB" id="9804758at2"/>
<dbReference type="FunFam" id="3.40.980.10:FF:000004">
    <property type="entry name" value="Molybdopterin molybdenumtransferase"/>
    <property type="match status" value="1"/>
</dbReference>
<comment type="caution">
    <text evidence="13">The sequence shown here is derived from an EMBL/GenBank/DDBJ whole genome shotgun (WGS) entry which is preliminary data.</text>
</comment>
<dbReference type="SMART" id="SM00852">
    <property type="entry name" value="MoCF_biosynth"/>
    <property type="match status" value="1"/>
</dbReference>
<evidence type="ECO:0000259" key="12">
    <source>
        <dbReference type="SMART" id="SM00852"/>
    </source>
</evidence>
<dbReference type="FunFam" id="2.170.190.11:FF:000001">
    <property type="entry name" value="Molybdopterin molybdenumtransferase"/>
    <property type="match status" value="1"/>
</dbReference>
<dbReference type="PANTHER" id="PTHR10192">
    <property type="entry name" value="MOLYBDOPTERIN BIOSYNTHESIS PROTEIN"/>
    <property type="match status" value="1"/>
</dbReference>
<evidence type="ECO:0000256" key="4">
    <source>
        <dbReference type="ARBA" id="ARBA00010763"/>
    </source>
</evidence>
<protein>
    <recommendedName>
        <fullName evidence="11">Molybdopterin molybdenumtransferase</fullName>
        <ecNumber evidence="11">2.10.1.1</ecNumber>
    </recommendedName>
</protein>
<dbReference type="Pfam" id="PF03454">
    <property type="entry name" value="MoeA_C"/>
    <property type="match status" value="1"/>
</dbReference>
<evidence type="ECO:0000313" key="13">
    <source>
        <dbReference type="EMBL" id="PWD52540.1"/>
    </source>
</evidence>
<evidence type="ECO:0000256" key="1">
    <source>
        <dbReference type="ARBA" id="ARBA00001946"/>
    </source>
</evidence>
<dbReference type="InterPro" id="IPR036688">
    <property type="entry name" value="MoeA_C_domain_IV_sf"/>
</dbReference>
<dbReference type="InterPro" id="IPR001453">
    <property type="entry name" value="MoaB/Mog_dom"/>
</dbReference>
<dbReference type="GO" id="GO:0005829">
    <property type="term" value="C:cytosol"/>
    <property type="evidence" value="ECO:0007669"/>
    <property type="project" value="TreeGrafter"/>
</dbReference>
<feature type="domain" description="MoaB/Mog" evidence="12">
    <location>
        <begin position="185"/>
        <end position="322"/>
    </location>
</feature>
<dbReference type="InterPro" id="IPR038987">
    <property type="entry name" value="MoeA-like"/>
</dbReference>
<dbReference type="PANTHER" id="PTHR10192:SF5">
    <property type="entry name" value="GEPHYRIN"/>
    <property type="match status" value="1"/>
</dbReference>
<dbReference type="InterPro" id="IPR005110">
    <property type="entry name" value="MoeA_linker/N"/>
</dbReference>
<keyword evidence="8 11" id="KW-0460">Magnesium</keyword>
<evidence type="ECO:0000256" key="8">
    <source>
        <dbReference type="ARBA" id="ARBA00022842"/>
    </source>
</evidence>
<comment type="pathway">
    <text evidence="3 11">Cofactor biosynthesis; molybdopterin biosynthesis.</text>
</comment>
<evidence type="ECO:0000256" key="11">
    <source>
        <dbReference type="RuleBase" id="RU365090"/>
    </source>
</evidence>
<evidence type="ECO:0000313" key="14">
    <source>
        <dbReference type="Proteomes" id="UP000245166"/>
    </source>
</evidence>
<comment type="cofactor">
    <cofactor evidence="1 11">
        <name>Mg(2+)</name>
        <dbReference type="ChEBI" id="CHEBI:18420"/>
    </cofactor>
</comment>
<dbReference type="CDD" id="cd00887">
    <property type="entry name" value="MoeA"/>
    <property type="match status" value="1"/>
</dbReference>
<dbReference type="Gene3D" id="2.40.340.10">
    <property type="entry name" value="MoeA, C-terminal, domain IV"/>
    <property type="match status" value="1"/>
</dbReference>
<evidence type="ECO:0000256" key="10">
    <source>
        <dbReference type="ARBA" id="ARBA00047317"/>
    </source>
</evidence>
<dbReference type="SUPFAM" id="SSF63882">
    <property type="entry name" value="MoeA N-terminal region -like"/>
    <property type="match status" value="1"/>
</dbReference>
<evidence type="ECO:0000256" key="3">
    <source>
        <dbReference type="ARBA" id="ARBA00005046"/>
    </source>
</evidence>
<evidence type="ECO:0000256" key="5">
    <source>
        <dbReference type="ARBA" id="ARBA00022505"/>
    </source>
</evidence>
<dbReference type="Gene3D" id="2.170.190.11">
    <property type="entry name" value="Molybdopterin biosynthesis moea protein, domain 3"/>
    <property type="match status" value="1"/>
</dbReference>
<dbReference type="InterPro" id="IPR036425">
    <property type="entry name" value="MoaB/Mog-like_dom_sf"/>
</dbReference>
<keyword evidence="5 11" id="KW-0500">Molybdenum</keyword>
<keyword evidence="7 11" id="KW-0479">Metal-binding</keyword>
<dbReference type="GO" id="GO:0046872">
    <property type="term" value="F:metal ion binding"/>
    <property type="evidence" value="ECO:0007669"/>
    <property type="project" value="UniProtKB-UniRule"/>
</dbReference>
<evidence type="ECO:0000256" key="9">
    <source>
        <dbReference type="ARBA" id="ARBA00023150"/>
    </source>
</evidence>
<dbReference type="InterPro" id="IPR036135">
    <property type="entry name" value="MoeA_linker/N_sf"/>
</dbReference>